<protein>
    <submittedName>
        <fullName evidence="4">Phosphoribosyltransferase</fullName>
    </submittedName>
</protein>
<accession>A0A2K9P1X1</accession>
<dbReference type="GeneID" id="98062510"/>
<evidence type="ECO:0000256" key="1">
    <source>
        <dbReference type="ARBA" id="ARBA00008007"/>
    </source>
</evidence>
<dbReference type="PANTHER" id="PTHR47505:SF1">
    <property type="entry name" value="DNA UTILIZATION PROTEIN YHGH"/>
    <property type="match status" value="1"/>
</dbReference>
<dbReference type="RefSeq" id="WP_102365483.1">
    <property type="nucleotide sequence ID" value="NZ_CP020991.1"/>
</dbReference>
<dbReference type="GO" id="GO:0016757">
    <property type="term" value="F:glycosyltransferase activity"/>
    <property type="evidence" value="ECO:0007669"/>
    <property type="project" value="UniProtKB-KW"/>
</dbReference>
<evidence type="ECO:0000313" key="4">
    <source>
        <dbReference type="EMBL" id="AUO19264.1"/>
    </source>
</evidence>
<dbReference type="Pfam" id="PF18912">
    <property type="entry name" value="DZR_2"/>
    <property type="match status" value="1"/>
</dbReference>
<keyword evidence="4" id="KW-0808">Transferase</keyword>
<feature type="domain" description="Double zinc ribbon" evidence="3">
    <location>
        <begin position="7"/>
        <end position="67"/>
    </location>
</feature>
<dbReference type="InterPro" id="IPR000836">
    <property type="entry name" value="PRTase_dom"/>
</dbReference>
<dbReference type="KEGG" id="mpec:B9O19_01100"/>
<organism evidence="4 5">
    <name type="scientific">Monoglobus pectinilyticus</name>
    <dbReference type="NCBI Taxonomy" id="1981510"/>
    <lineage>
        <taxon>Bacteria</taxon>
        <taxon>Bacillati</taxon>
        <taxon>Bacillota</taxon>
        <taxon>Clostridia</taxon>
        <taxon>Monoglobales</taxon>
        <taxon>Monoglobaceae</taxon>
        <taxon>Monoglobus</taxon>
    </lineage>
</organism>
<gene>
    <name evidence="4" type="ORF">B9O19_01100</name>
</gene>
<dbReference type="EMBL" id="CP020991">
    <property type="protein sequence ID" value="AUO19264.1"/>
    <property type="molecule type" value="Genomic_DNA"/>
</dbReference>
<proteinExistence type="inferred from homology"/>
<dbReference type="OrthoDB" id="9779910at2"/>
<dbReference type="CDD" id="cd06223">
    <property type="entry name" value="PRTases_typeI"/>
    <property type="match status" value="1"/>
</dbReference>
<evidence type="ECO:0000313" key="5">
    <source>
        <dbReference type="Proteomes" id="UP000235589"/>
    </source>
</evidence>
<dbReference type="InterPro" id="IPR051910">
    <property type="entry name" value="ComF/GntX_DNA_util-trans"/>
</dbReference>
<dbReference type="InterPro" id="IPR029057">
    <property type="entry name" value="PRTase-like"/>
</dbReference>
<comment type="similarity">
    <text evidence="1">Belongs to the ComF/GntX family.</text>
</comment>
<dbReference type="AlphaFoldDB" id="A0A2K9P1X1"/>
<evidence type="ECO:0000259" key="3">
    <source>
        <dbReference type="Pfam" id="PF18912"/>
    </source>
</evidence>
<sequence>MNILSRLVNLVYPSKCSFCGKLISFQKSGINICSECMDKIKFCASRKRCKVCGTPLGNPRYRFCQSCFRKAKSNICTYYNGITAAVEYDRNSKRGILNLKHARSLSSVNTFSNLITAMVKNDFGGVNFDYITAIPPRRQRMKEIGFDQSGALAKKTAKLLSVKYYPNLFKRIRQTSKQTDLSSFERQQNLNGAFGLKGNSDNIQGKTILVIDDVTTTGATFNECARVLKLSGAKAVYCAAIATTEKNNGDRDSFT</sequence>
<dbReference type="Pfam" id="PF00156">
    <property type="entry name" value="Pribosyltran"/>
    <property type="match status" value="1"/>
</dbReference>
<dbReference type="Gene3D" id="3.40.50.2020">
    <property type="match status" value="1"/>
</dbReference>
<name>A0A2K9P1X1_9FIRM</name>
<reference evidence="4 5" key="1">
    <citation type="submission" date="2017-04" db="EMBL/GenBank/DDBJ databases">
        <title>Monoglobus pectinilyticus 14 draft genome.</title>
        <authorList>
            <person name="Kim C."/>
            <person name="Rosendale D.I."/>
            <person name="Kelly W.J."/>
            <person name="Tannock G.W."/>
            <person name="Patchett M.L."/>
            <person name="Jordens J.Z."/>
        </authorList>
    </citation>
    <scope>NUCLEOTIDE SEQUENCE [LARGE SCALE GENOMIC DNA]</scope>
    <source>
        <strain evidence="4 5">14</strain>
    </source>
</reference>
<keyword evidence="4" id="KW-0328">Glycosyltransferase</keyword>
<dbReference type="PANTHER" id="PTHR47505">
    <property type="entry name" value="DNA UTILIZATION PROTEIN YHGH"/>
    <property type="match status" value="1"/>
</dbReference>
<feature type="domain" description="Phosphoribosyltransferase" evidence="2">
    <location>
        <begin position="152"/>
        <end position="243"/>
    </location>
</feature>
<dbReference type="SUPFAM" id="SSF53271">
    <property type="entry name" value="PRTase-like"/>
    <property type="match status" value="1"/>
</dbReference>
<evidence type="ECO:0000259" key="2">
    <source>
        <dbReference type="Pfam" id="PF00156"/>
    </source>
</evidence>
<dbReference type="Proteomes" id="UP000235589">
    <property type="component" value="Chromosome"/>
</dbReference>
<dbReference type="InterPro" id="IPR044005">
    <property type="entry name" value="DZR_2"/>
</dbReference>
<keyword evidence="5" id="KW-1185">Reference proteome</keyword>